<name>A0A9D1CF29_AQUAO</name>
<evidence type="ECO:0000256" key="1">
    <source>
        <dbReference type="ARBA" id="ARBA00001966"/>
    </source>
</evidence>
<feature type="non-terminal residue" evidence="7">
    <location>
        <position position="194"/>
    </location>
</feature>
<keyword evidence="5" id="KW-0411">Iron-sulfur</keyword>
<dbReference type="GO" id="GO:0051536">
    <property type="term" value="F:iron-sulfur cluster binding"/>
    <property type="evidence" value="ECO:0007669"/>
    <property type="project" value="UniProtKB-KW"/>
</dbReference>
<evidence type="ECO:0000256" key="3">
    <source>
        <dbReference type="ARBA" id="ARBA00022723"/>
    </source>
</evidence>
<keyword evidence="3" id="KW-0479">Metal-binding</keyword>
<dbReference type="GO" id="GO:0046872">
    <property type="term" value="F:metal ion binding"/>
    <property type="evidence" value="ECO:0007669"/>
    <property type="project" value="UniProtKB-KW"/>
</dbReference>
<evidence type="ECO:0000256" key="4">
    <source>
        <dbReference type="ARBA" id="ARBA00023004"/>
    </source>
</evidence>
<dbReference type="InterPro" id="IPR013785">
    <property type="entry name" value="Aldolase_TIM"/>
</dbReference>
<dbReference type="Pfam" id="PF04055">
    <property type="entry name" value="Radical_SAM"/>
    <property type="match status" value="1"/>
</dbReference>
<dbReference type="InterPro" id="IPR007197">
    <property type="entry name" value="rSAM"/>
</dbReference>
<evidence type="ECO:0000313" key="8">
    <source>
        <dbReference type="Proteomes" id="UP000606463"/>
    </source>
</evidence>
<sequence length="194" mass="22010">MGEFVPFYLKLYEEGKLKERVELLKEILTSCGVCPLRCGVNRLKGEKGFCKTANYVRVSSAFLHLGEEKPIRGDTVSGTIFFSYCNMACVYCQNYEISQLGEGEEITPKELANIMLYLQKEGAVNINLVTPSHVVPQIVGAIYLATQKGLKIPIVYNTSSYDNFPFHLAKNYEELARRPSPFEFERVKAYARQK</sequence>
<comment type="caution">
    <text evidence="7">The sequence shown here is derived from an EMBL/GenBank/DDBJ whole genome shotgun (WGS) entry which is preliminary data.</text>
</comment>
<evidence type="ECO:0000256" key="5">
    <source>
        <dbReference type="ARBA" id="ARBA00023014"/>
    </source>
</evidence>
<organism evidence="7 8">
    <name type="scientific">Aquifex aeolicus</name>
    <dbReference type="NCBI Taxonomy" id="63363"/>
    <lineage>
        <taxon>Bacteria</taxon>
        <taxon>Pseudomonadati</taxon>
        <taxon>Aquificota</taxon>
        <taxon>Aquificia</taxon>
        <taxon>Aquificales</taxon>
        <taxon>Aquificaceae</taxon>
        <taxon>Aquifex</taxon>
    </lineage>
</organism>
<dbReference type="InterPro" id="IPR058240">
    <property type="entry name" value="rSAM_sf"/>
</dbReference>
<keyword evidence="4" id="KW-0408">Iron</keyword>
<dbReference type="PANTHER" id="PTHR43075:SF1">
    <property type="entry name" value="FORMATE LYASE ACTIVATING ENZYME, PUTATIVE (AFU_ORTHOLOGUE AFUA_2G15630)-RELATED"/>
    <property type="match status" value="1"/>
</dbReference>
<proteinExistence type="predicted"/>
<dbReference type="GO" id="GO:0003824">
    <property type="term" value="F:catalytic activity"/>
    <property type="evidence" value="ECO:0007669"/>
    <property type="project" value="InterPro"/>
</dbReference>
<dbReference type="InterPro" id="IPR040085">
    <property type="entry name" value="MJ0674-like"/>
</dbReference>
<feature type="domain" description="Radical SAM core" evidence="6">
    <location>
        <begin position="80"/>
        <end position="162"/>
    </location>
</feature>
<accession>A0A9D1CF29</accession>
<evidence type="ECO:0000259" key="6">
    <source>
        <dbReference type="Pfam" id="PF04055"/>
    </source>
</evidence>
<protein>
    <submittedName>
        <fullName evidence="7">4Fe-4S cluster-binding domain-containing protein</fullName>
    </submittedName>
</protein>
<dbReference type="AlphaFoldDB" id="A0A9D1CF29"/>
<dbReference type="Proteomes" id="UP000606463">
    <property type="component" value="Unassembled WGS sequence"/>
</dbReference>
<dbReference type="PANTHER" id="PTHR43075">
    <property type="entry name" value="FORMATE LYASE ACTIVATING ENZYME, PUTATIVE (AFU_ORTHOLOGUE AFUA_2G15630)-RELATED"/>
    <property type="match status" value="1"/>
</dbReference>
<gene>
    <name evidence="7" type="ORF">EYH37_02450</name>
</gene>
<dbReference type="Gene3D" id="3.20.20.70">
    <property type="entry name" value="Aldolase class I"/>
    <property type="match status" value="1"/>
</dbReference>
<evidence type="ECO:0000256" key="2">
    <source>
        <dbReference type="ARBA" id="ARBA00022691"/>
    </source>
</evidence>
<dbReference type="EMBL" id="DQVE01000024">
    <property type="protein sequence ID" value="HIP98214.1"/>
    <property type="molecule type" value="Genomic_DNA"/>
</dbReference>
<reference evidence="7" key="1">
    <citation type="journal article" date="2020" name="ISME J.">
        <title>Gammaproteobacteria mediating utilization of methyl-, sulfur- and petroleum organic compounds in deep ocean hydrothermal plumes.</title>
        <authorList>
            <person name="Zhou Z."/>
            <person name="Liu Y."/>
            <person name="Pan J."/>
            <person name="Cron B.R."/>
            <person name="Toner B.M."/>
            <person name="Anantharaman K."/>
            <person name="Breier J.A."/>
            <person name="Dick G.J."/>
            <person name="Li M."/>
        </authorList>
    </citation>
    <scope>NUCLEOTIDE SEQUENCE</scope>
    <source>
        <strain evidence="7">SZUA-1501</strain>
    </source>
</reference>
<dbReference type="SUPFAM" id="SSF102114">
    <property type="entry name" value="Radical SAM enzymes"/>
    <property type="match status" value="1"/>
</dbReference>
<comment type="cofactor">
    <cofactor evidence="1">
        <name>[4Fe-4S] cluster</name>
        <dbReference type="ChEBI" id="CHEBI:49883"/>
    </cofactor>
</comment>
<dbReference type="SFLD" id="SFLDG01099">
    <property type="entry name" value="Uncharacterised_Radical_SAM_Su"/>
    <property type="match status" value="1"/>
</dbReference>
<keyword evidence="2" id="KW-0949">S-adenosyl-L-methionine</keyword>
<evidence type="ECO:0000313" key="7">
    <source>
        <dbReference type="EMBL" id="HIP98214.1"/>
    </source>
</evidence>
<dbReference type="SFLD" id="SFLDS00029">
    <property type="entry name" value="Radical_SAM"/>
    <property type="match status" value="1"/>
</dbReference>